<proteinExistence type="predicted"/>
<evidence type="ECO:0000313" key="2">
    <source>
        <dbReference type="EMBL" id="SBV32757.1"/>
    </source>
</evidence>
<feature type="region of interest" description="Disordered" evidence="1">
    <location>
        <begin position="24"/>
        <end position="56"/>
    </location>
</feature>
<dbReference type="AlphaFoldDB" id="A0A1Y5PZ18"/>
<protein>
    <submittedName>
        <fullName evidence="2">Uncharacterized protein</fullName>
    </submittedName>
</protein>
<gene>
    <name evidence="2" type="ORF">SPPYR_1637</name>
</gene>
<reference evidence="2" key="1">
    <citation type="submission" date="2016-03" db="EMBL/GenBank/DDBJ databases">
        <authorList>
            <person name="Ploux O."/>
        </authorList>
    </citation>
    <scope>NUCLEOTIDE SEQUENCE</scope>
    <source>
        <strain evidence="2">UC10</strain>
    </source>
</reference>
<name>A0A1Y5PZ18_9SPHN</name>
<dbReference type="KEGG" id="sphu:SPPYR_1637"/>
<sequence>MGRWQREALTEGLMAQRCRPSTIACGDGPPPHGFAAGRIEPPSPCSPAAHRPYPAA</sequence>
<accession>A0A1Y5PZ18</accession>
<evidence type="ECO:0000256" key="1">
    <source>
        <dbReference type="SAM" id="MobiDB-lite"/>
    </source>
</evidence>
<organism evidence="2">
    <name type="scientific">uncultured Sphingopyxis sp</name>
    <dbReference type="NCBI Taxonomy" id="310581"/>
    <lineage>
        <taxon>Bacteria</taxon>
        <taxon>Pseudomonadati</taxon>
        <taxon>Pseudomonadota</taxon>
        <taxon>Alphaproteobacteria</taxon>
        <taxon>Sphingomonadales</taxon>
        <taxon>Sphingomonadaceae</taxon>
        <taxon>Sphingopyxis</taxon>
        <taxon>environmental samples</taxon>
    </lineage>
</organism>
<dbReference type="EMBL" id="LT598653">
    <property type="protein sequence ID" value="SBV32757.1"/>
    <property type="molecule type" value="Genomic_DNA"/>
</dbReference>